<comment type="caution">
    <text evidence="1">The sequence shown here is derived from an EMBL/GenBank/DDBJ whole genome shotgun (WGS) entry which is preliminary data.</text>
</comment>
<organism evidence="1 2">
    <name type="scientific">Devosia subaequoris</name>
    <dbReference type="NCBI Taxonomy" id="395930"/>
    <lineage>
        <taxon>Bacteria</taxon>
        <taxon>Pseudomonadati</taxon>
        <taxon>Pseudomonadota</taxon>
        <taxon>Alphaproteobacteria</taxon>
        <taxon>Hyphomicrobiales</taxon>
        <taxon>Devosiaceae</taxon>
        <taxon>Devosia</taxon>
    </lineage>
</organism>
<dbReference type="Proteomes" id="UP000547011">
    <property type="component" value="Unassembled WGS sequence"/>
</dbReference>
<dbReference type="GO" id="GO:0003824">
    <property type="term" value="F:catalytic activity"/>
    <property type="evidence" value="ECO:0007669"/>
    <property type="project" value="InterPro"/>
</dbReference>
<evidence type="ECO:0000313" key="1">
    <source>
        <dbReference type="EMBL" id="MBB4051704.1"/>
    </source>
</evidence>
<gene>
    <name evidence="1" type="ORF">GGR20_001340</name>
</gene>
<keyword evidence="2" id="KW-1185">Reference proteome</keyword>
<evidence type="ECO:0000313" key="2">
    <source>
        <dbReference type="Proteomes" id="UP000547011"/>
    </source>
</evidence>
<sequence length="66" mass="7424">MSQAQIETIIERWMSDAEFRARMQTAPQATLAEEGYELSDEEMQALDKLDLTAGDEELLRQASFGG</sequence>
<proteinExistence type="predicted"/>
<name>A0A7W6NBH5_9HYPH</name>
<dbReference type="Gene3D" id="3.90.330.10">
    <property type="entry name" value="Nitrile hydratase alpha /Thiocyanate hydrolase gamma"/>
    <property type="match status" value="1"/>
</dbReference>
<dbReference type="AlphaFoldDB" id="A0A7W6NBH5"/>
<dbReference type="InterPro" id="IPR036648">
    <property type="entry name" value="CN_Hdrase_a/SCN_Hdrase_g_sf"/>
</dbReference>
<dbReference type="NCBIfam" id="NF038399">
    <property type="entry name" value="NH_RiPP_Os17"/>
    <property type="match status" value="1"/>
</dbReference>
<dbReference type="RefSeq" id="WP_157289876.1">
    <property type="nucleotide sequence ID" value="NZ_JACIEW010000002.1"/>
</dbReference>
<dbReference type="EMBL" id="JACIEW010000002">
    <property type="protein sequence ID" value="MBB4051704.1"/>
    <property type="molecule type" value="Genomic_DNA"/>
</dbReference>
<protein>
    <submittedName>
        <fullName evidence="1">Uncharacterized protein</fullName>
    </submittedName>
</protein>
<reference evidence="1 2" key="1">
    <citation type="submission" date="2020-08" db="EMBL/GenBank/DDBJ databases">
        <title>Genomic Encyclopedia of Type Strains, Phase IV (KMG-IV): sequencing the most valuable type-strain genomes for metagenomic binning, comparative biology and taxonomic classification.</title>
        <authorList>
            <person name="Goeker M."/>
        </authorList>
    </citation>
    <scope>NUCLEOTIDE SEQUENCE [LARGE SCALE GENOMIC DNA]</scope>
    <source>
        <strain evidence="1 2">DSM 23447</strain>
    </source>
</reference>
<dbReference type="GO" id="GO:0046914">
    <property type="term" value="F:transition metal ion binding"/>
    <property type="evidence" value="ECO:0007669"/>
    <property type="project" value="InterPro"/>
</dbReference>
<accession>A0A7W6NBH5</accession>